<evidence type="ECO:0000313" key="10">
    <source>
        <dbReference type="EMBL" id="BCB27237.1"/>
    </source>
</evidence>
<name>A0A6F8VDR3_9PROT</name>
<dbReference type="InterPro" id="IPR010279">
    <property type="entry name" value="YqjD/ElaB"/>
</dbReference>
<keyword evidence="3" id="KW-1003">Cell membrane</keyword>
<evidence type="ECO:0000259" key="9">
    <source>
        <dbReference type="Pfam" id="PF19029"/>
    </source>
</evidence>
<dbReference type="AlphaFoldDB" id="A0A6F8VDR3"/>
<dbReference type="GO" id="GO:0005886">
    <property type="term" value="C:plasma membrane"/>
    <property type="evidence" value="ECO:0007669"/>
    <property type="project" value="UniProtKB-SubCell"/>
</dbReference>
<dbReference type="EMBL" id="AP022853">
    <property type="protein sequence ID" value="BCB27237.1"/>
    <property type="molecule type" value="Genomic_DNA"/>
</dbReference>
<evidence type="ECO:0000256" key="5">
    <source>
        <dbReference type="ARBA" id="ARBA00022692"/>
    </source>
</evidence>
<dbReference type="PANTHER" id="PTHR35893">
    <property type="entry name" value="INNER MEMBRANE PROTEIN-RELATED"/>
    <property type="match status" value="1"/>
</dbReference>
<evidence type="ECO:0000256" key="2">
    <source>
        <dbReference type="ARBA" id="ARBA00010423"/>
    </source>
</evidence>
<evidence type="ECO:0000256" key="4">
    <source>
        <dbReference type="ARBA" id="ARBA00022519"/>
    </source>
</evidence>
<dbReference type="Pfam" id="PF05957">
    <property type="entry name" value="DUF883"/>
    <property type="match status" value="1"/>
</dbReference>
<dbReference type="Proteomes" id="UP000502260">
    <property type="component" value="Chromosome"/>
</dbReference>
<keyword evidence="7" id="KW-0472">Membrane</keyword>
<comment type="subcellular location">
    <subcellularLocation>
        <location evidence="1">Cell inner membrane</location>
        <topology evidence="1">Single-pass membrane protein</topology>
    </subcellularLocation>
</comment>
<reference evidence="11" key="1">
    <citation type="submission" date="2020-03" db="EMBL/GenBank/DDBJ databases">
        <title>Complete genome sequence of sulfur-oxidizing bacterium skT11.</title>
        <authorList>
            <person name="Kanda M."/>
            <person name="Kojima H."/>
            <person name="Fukui M."/>
        </authorList>
    </citation>
    <scope>NUCLEOTIDE SEQUENCE [LARGE SCALE GENOMIC DNA]</scope>
    <source>
        <strain evidence="11">skT11</strain>
    </source>
</reference>
<dbReference type="KEGG" id="slac:SKTS_21230"/>
<dbReference type="InterPro" id="IPR043605">
    <property type="entry name" value="DUF883_C"/>
</dbReference>
<evidence type="ECO:0000313" key="11">
    <source>
        <dbReference type="Proteomes" id="UP000502260"/>
    </source>
</evidence>
<accession>A0A6F8VDR3</accession>
<sequence>MNKKELTVEKSMEKLSGEATMEHLIADFKVVVADAEALLKETANQGGEKLAEVRAKAEESLRVVKARMAEAEAALVTKTKAAARATDTYVHENPWKAIGVAAGFSLVIGLLLGRR</sequence>
<evidence type="ECO:0000256" key="7">
    <source>
        <dbReference type="ARBA" id="ARBA00023136"/>
    </source>
</evidence>
<feature type="domain" description="DUF883" evidence="8">
    <location>
        <begin position="22"/>
        <end position="72"/>
    </location>
</feature>
<keyword evidence="6" id="KW-1133">Transmembrane helix</keyword>
<keyword evidence="5" id="KW-0812">Transmembrane</keyword>
<organism evidence="10 11">
    <name type="scientific">Sulfurimicrobium lacus</name>
    <dbReference type="NCBI Taxonomy" id="2715678"/>
    <lineage>
        <taxon>Bacteria</taxon>
        <taxon>Pseudomonadati</taxon>
        <taxon>Pseudomonadota</taxon>
        <taxon>Betaproteobacteria</taxon>
        <taxon>Nitrosomonadales</taxon>
        <taxon>Sulfuricellaceae</taxon>
        <taxon>Sulfurimicrobium</taxon>
    </lineage>
</organism>
<proteinExistence type="inferred from homology"/>
<dbReference type="InterPro" id="IPR043604">
    <property type="entry name" value="DUF883_N"/>
</dbReference>
<protein>
    <submittedName>
        <fullName evidence="10">Membrane protein</fullName>
    </submittedName>
</protein>
<evidence type="ECO:0000256" key="3">
    <source>
        <dbReference type="ARBA" id="ARBA00022475"/>
    </source>
</evidence>
<gene>
    <name evidence="10" type="ORF">SKTS_21230</name>
</gene>
<dbReference type="GO" id="GO:0043022">
    <property type="term" value="F:ribosome binding"/>
    <property type="evidence" value="ECO:0007669"/>
    <property type="project" value="InterPro"/>
</dbReference>
<keyword evidence="11" id="KW-1185">Reference proteome</keyword>
<evidence type="ECO:0000259" key="8">
    <source>
        <dbReference type="Pfam" id="PF05957"/>
    </source>
</evidence>
<dbReference type="PANTHER" id="PTHR35893:SF3">
    <property type="entry name" value="INNER MEMBRANE PROTEIN"/>
    <property type="match status" value="1"/>
</dbReference>
<dbReference type="Pfam" id="PF19029">
    <property type="entry name" value="DUF883_C"/>
    <property type="match status" value="1"/>
</dbReference>
<comment type="similarity">
    <text evidence="2">Belongs to the ElaB/YgaM/YqjD family.</text>
</comment>
<feature type="domain" description="DUF883" evidence="9">
    <location>
        <begin position="86"/>
        <end position="115"/>
    </location>
</feature>
<evidence type="ECO:0000256" key="6">
    <source>
        <dbReference type="ARBA" id="ARBA00022989"/>
    </source>
</evidence>
<keyword evidence="4" id="KW-0997">Cell inner membrane</keyword>
<evidence type="ECO:0000256" key="1">
    <source>
        <dbReference type="ARBA" id="ARBA00004377"/>
    </source>
</evidence>